<dbReference type="STRING" id="1045774.SAMN05421872_102308"/>
<accession>A0A1G6LN55</accession>
<keyword evidence="3" id="KW-1185">Reference proteome</keyword>
<name>A0A1G6LN55_9ACTN</name>
<evidence type="ECO:0000256" key="1">
    <source>
        <dbReference type="SAM" id="MobiDB-lite"/>
    </source>
</evidence>
<feature type="region of interest" description="Disordered" evidence="1">
    <location>
        <begin position="232"/>
        <end position="274"/>
    </location>
</feature>
<dbReference type="AlphaFoldDB" id="A0A1G6LN55"/>
<protein>
    <submittedName>
        <fullName evidence="2">Uncharacterized protein</fullName>
    </submittedName>
</protein>
<dbReference type="Proteomes" id="UP000199034">
    <property type="component" value="Unassembled WGS sequence"/>
</dbReference>
<organism evidence="2 3">
    <name type="scientific">Nocardioides lianchengensis</name>
    <dbReference type="NCBI Taxonomy" id="1045774"/>
    <lineage>
        <taxon>Bacteria</taxon>
        <taxon>Bacillati</taxon>
        <taxon>Actinomycetota</taxon>
        <taxon>Actinomycetes</taxon>
        <taxon>Propionibacteriales</taxon>
        <taxon>Nocardioidaceae</taxon>
        <taxon>Nocardioides</taxon>
    </lineage>
</organism>
<evidence type="ECO:0000313" key="2">
    <source>
        <dbReference type="EMBL" id="SDC44722.1"/>
    </source>
</evidence>
<gene>
    <name evidence="2" type="ORF">SAMN05421872_102308</name>
</gene>
<dbReference type="EMBL" id="FMZM01000002">
    <property type="protein sequence ID" value="SDC44722.1"/>
    <property type="molecule type" value="Genomic_DNA"/>
</dbReference>
<sequence length="274" mass="30188">MADRPPADTSPEFRLWKPIGDELVFTVDLESEVDVYNAVRIWLRAIDVWNDRIAPLGMGTKGGAFIATFPYPDRAVAVPRNTVGLGSDKNPIAANDELCDGPPDHENYLYDYFGPSIDTGFRLFAQASPRRFPMSVEVVLAVLRATPDAYNDLEYHGGRELKGVWEQRDYPFFTVDRRNDDKVNEAVKSLRNDKGMKGPAEAIALCESCIDADKWPSRLYLSQGATAAIREAPTDHLDGYKDPNAMHGSETADAAQGSEESLDEGPLPPDAPLG</sequence>
<feature type="compositionally biased region" description="Basic and acidic residues" evidence="1">
    <location>
        <begin position="232"/>
        <end position="241"/>
    </location>
</feature>
<reference evidence="2 3" key="1">
    <citation type="submission" date="2016-10" db="EMBL/GenBank/DDBJ databases">
        <authorList>
            <person name="de Groot N.N."/>
        </authorList>
    </citation>
    <scope>NUCLEOTIDE SEQUENCE [LARGE SCALE GENOMIC DNA]</scope>
    <source>
        <strain evidence="2 3">CGMCC 4.6858</strain>
    </source>
</reference>
<evidence type="ECO:0000313" key="3">
    <source>
        <dbReference type="Proteomes" id="UP000199034"/>
    </source>
</evidence>
<proteinExistence type="predicted"/>